<dbReference type="PANTHER" id="PTHR43312:SF2">
    <property type="entry name" value="OXIDOREDUCTASE"/>
    <property type="match status" value="1"/>
</dbReference>
<feature type="domain" description="NADP-dependent oxidoreductase" evidence="1">
    <location>
        <begin position="150"/>
        <end position="309"/>
    </location>
</feature>
<comment type="caution">
    <text evidence="2">The sequence shown here is derived from an EMBL/GenBank/DDBJ whole genome shotgun (WGS) entry which is preliminary data.</text>
</comment>
<dbReference type="InterPro" id="IPR053135">
    <property type="entry name" value="AKR2_Oxidoreductase"/>
</dbReference>
<dbReference type="InterPro" id="IPR036812">
    <property type="entry name" value="NAD(P)_OxRdtase_dom_sf"/>
</dbReference>
<dbReference type="AlphaFoldDB" id="A0AAD2CP44"/>
<reference evidence="2" key="1">
    <citation type="submission" date="2023-08" db="EMBL/GenBank/DDBJ databases">
        <authorList>
            <person name="Audoor S."/>
            <person name="Bilcke G."/>
        </authorList>
    </citation>
    <scope>NUCLEOTIDE SEQUENCE</scope>
</reference>
<name>A0AAD2CP44_9STRA</name>
<proteinExistence type="predicted"/>
<evidence type="ECO:0000259" key="1">
    <source>
        <dbReference type="Pfam" id="PF00248"/>
    </source>
</evidence>
<evidence type="ECO:0000313" key="2">
    <source>
        <dbReference type="EMBL" id="CAJ1941337.1"/>
    </source>
</evidence>
<organism evidence="2 3">
    <name type="scientific">Cylindrotheca closterium</name>
    <dbReference type="NCBI Taxonomy" id="2856"/>
    <lineage>
        <taxon>Eukaryota</taxon>
        <taxon>Sar</taxon>
        <taxon>Stramenopiles</taxon>
        <taxon>Ochrophyta</taxon>
        <taxon>Bacillariophyta</taxon>
        <taxon>Bacillariophyceae</taxon>
        <taxon>Bacillariophycidae</taxon>
        <taxon>Bacillariales</taxon>
        <taxon>Bacillariaceae</taxon>
        <taxon>Cylindrotheca</taxon>
    </lineage>
</organism>
<keyword evidence="3" id="KW-1185">Reference proteome</keyword>
<dbReference type="SUPFAM" id="SSF51430">
    <property type="entry name" value="NAD(P)-linked oxidoreductase"/>
    <property type="match status" value="1"/>
</dbReference>
<evidence type="ECO:0000313" key="3">
    <source>
        <dbReference type="Proteomes" id="UP001295423"/>
    </source>
</evidence>
<dbReference type="Proteomes" id="UP001295423">
    <property type="component" value="Unassembled WGS sequence"/>
</dbReference>
<accession>A0AAD2CP44</accession>
<gene>
    <name evidence="2" type="ORF">CYCCA115_LOCUS7471</name>
</gene>
<sequence>MGSVASKVVFGLDVTKNIGAYMIYGWSKVAYQGDVKTIADEKKEGPTFLDNEALVKALSSKAFEQSKLDLLTDDALAKIGRQLEYFYDKEKASEAEIVEIAKGLIDQSIWYLPLVSDKIGTDKDRKALQKSKCPKVRFGKTELQISLITCGGMRLQNTWIPDNVPLLSPSRNFVLKSPPQENIKKCIKHCLSLGINHFETARMYGTSEYQMTEAIHELMQEGFCKREDVIFQTKLVPMLTKDFQKIWDTTWKNVGEKLGYIDLLGVHAAAENNEKLKDTMAFLLEKKKEGKIKHIGFSTHGTSEMIMELINTEQFDYINIHEHFFGSYHGSGTSNTLGGQGNLACVKRALELDMGLFLISPVDKGGKLYRPSQDVVKSCGKELTPIAFALLYCWKTNGFHTASIGVARPSDLDEVVEAARMMAHGTADKQFEAATKRLKDRAVEKLGAEWVEKGLLNLPSMMEESTDGIAVGHILWLYNLLVSYGMYEFCLDRYTSLVCAPWNKKKSFQENADAMSRGNLGRAYDPDVDLSKALEKHYNPELALERIKQVHEWLKDDQNPMSDEELDKLGWQKGYDLTVWEPMAGDIDSRAIPKVLLQNMTGGRMGIVETGPGQSIKQEATQIRTALSA</sequence>
<dbReference type="EMBL" id="CAKOGP040001001">
    <property type="protein sequence ID" value="CAJ1941337.1"/>
    <property type="molecule type" value="Genomic_DNA"/>
</dbReference>
<protein>
    <recommendedName>
        <fullName evidence="1">NADP-dependent oxidoreductase domain-containing protein</fullName>
    </recommendedName>
</protein>
<dbReference type="InterPro" id="IPR023210">
    <property type="entry name" value="NADP_OxRdtase_dom"/>
</dbReference>
<dbReference type="PANTHER" id="PTHR43312">
    <property type="entry name" value="D-THREO-ALDOSE 1-DEHYDROGENASE"/>
    <property type="match status" value="1"/>
</dbReference>
<dbReference type="Gene3D" id="3.20.20.100">
    <property type="entry name" value="NADP-dependent oxidoreductase domain"/>
    <property type="match status" value="1"/>
</dbReference>
<dbReference type="Pfam" id="PF00248">
    <property type="entry name" value="Aldo_ket_red"/>
    <property type="match status" value="1"/>
</dbReference>